<comment type="pathway">
    <text evidence="3">Amino-sugar metabolism; N-acetylneuraminate degradation; D-fructose 6-phosphate from N-acetylneuraminate: step 5/5.</text>
</comment>
<keyword evidence="2 3" id="KW-0119">Carbohydrate metabolism</keyword>
<sequence length="240" mass="26424">MEVIIVKDYDAVSQKAFEVMKEVVTGKKEPVLGLATGSSPIGLYKNMIKDHKENGTSYADVRTFNLDEYVGIPRDHEQSYWTFMHENLFSGIDVKEENVHVPYGDTKADCEAYEKAMEDVSVDIQVLGIGANGHIGFNEPGTPFDEETHIVTLTEKTRQDNARFFEGDINKVPTHAITMGIATIMKAKKILMVATGENKADAIKAMVEGEISTDCPASVLQNHKDVVVIVDEAAASKLSK</sequence>
<evidence type="ECO:0000313" key="5">
    <source>
        <dbReference type="EMBL" id="MDM8156417.1"/>
    </source>
</evidence>
<evidence type="ECO:0000313" key="6">
    <source>
        <dbReference type="Proteomes" id="UP001529340"/>
    </source>
</evidence>
<dbReference type="Gene3D" id="3.40.50.1360">
    <property type="match status" value="1"/>
</dbReference>
<dbReference type="EC" id="3.5.99.6" evidence="3"/>
<feature type="domain" description="Glucosamine/galactosamine-6-phosphate isomerase" evidence="4">
    <location>
        <begin position="11"/>
        <end position="226"/>
    </location>
</feature>
<feature type="active site" description="For ring-opening step" evidence="3">
    <location>
        <position position="132"/>
    </location>
</feature>
<dbReference type="SUPFAM" id="SSF100950">
    <property type="entry name" value="NagB/RpiA/CoA transferase-like"/>
    <property type="match status" value="1"/>
</dbReference>
<dbReference type="Pfam" id="PF01182">
    <property type="entry name" value="Glucosamine_iso"/>
    <property type="match status" value="1"/>
</dbReference>
<dbReference type="Proteomes" id="UP001529340">
    <property type="component" value="Unassembled WGS sequence"/>
</dbReference>
<feature type="active site" description="For ring-opening step" evidence="3">
    <location>
        <position position="139"/>
    </location>
</feature>
<dbReference type="InterPro" id="IPR006148">
    <property type="entry name" value="Glc/Gal-6P_isomerase"/>
</dbReference>
<dbReference type="NCBIfam" id="TIGR00502">
    <property type="entry name" value="nagB"/>
    <property type="match status" value="1"/>
</dbReference>
<keyword evidence="6" id="KW-1185">Reference proteome</keyword>
<dbReference type="GO" id="GO:0004342">
    <property type="term" value="F:glucosamine-6-phosphate deaminase activity"/>
    <property type="evidence" value="ECO:0007669"/>
    <property type="project" value="UniProtKB-EC"/>
</dbReference>
<evidence type="ECO:0000259" key="4">
    <source>
        <dbReference type="Pfam" id="PF01182"/>
    </source>
</evidence>
<reference evidence="6" key="2">
    <citation type="submission" date="2023-06" db="EMBL/GenBank/DDBJ databases">
        <title>Identification and characterization of horizontal gene transfer across gut microbiota members of farm animals based on homology search.</title>
        <authorList>
            <person name="Zeman M."/>
            <person name="Kubasova T."/>
            <person name="Jahodarova E."/>
            <person name="Nykrynova M."/>
            <person name="Rychlik I."/>
        </authorList>
    </citation>
    <scope>NUCLEOTIDE SEQUENCE [LARGE SCALE GENOMIC DNA]</scope>
    <source>
        <strain evidence="6">ET39</strain>
    </source>
</reference>
<comment type="function">
    <text evidence="3">Catalyzes the reversible isomerization-deamination of glucosamine 6-phosphate (GlcN6P) to form fructose 6-phosphate (Fru6P) and ammonium ion.</text>
</comment>
<proteinExistence type="inferred from homology"/>
<evidence type="ECO:0000256" key="1">
    <source>
        <dbReference type="ARBA" id="ARBA00022801"/>
    </source>
</evidence>
<protein>
    <recommendedName>
        <fullName evidence="3">Glucosamine-6-phosphate deaminase</fullName>
        <ecNumber evidence="3">3.5.99.6</ecNumber>
    </recommendedName>
    <alternativeName>
        <fullName evidence="3">GlcN6P deaminase</fullName>
        <shortName evidence="3">GNPDA</shortName>
    </alternativeName>
    <alternativeName>
        <fullName evidence="3">Glucosamine-6-phosphate isomerase</fullName>
    </alternativeName>
</protein>
<evidence type="ECO:0000256" key="3">
    <source>
        <dbReference type="HAMAP-Rule" id="MF_01241"/>
    </source>
</evidence>
<name>A0ABT7U9X2_9FIRM</name>
<keyword evidence="1 3" id="KW-0378">Hydrolase</keyword>
<reference evidence="5 6" key="1">
    <citation type="submission" date="2023-06" db="EMBL/GenBank/DDBJ databases">
        <title>Identification and characterization of horizontal gene transfer across gut microbiota members of farm animals based on homology search.</title>
        <authorList>
            <person name="Schwarzerova J."/>
            <person name="Nykrynova M."/>
            <person name="Jureckova K."/>
            <person name="Cejkova D."/>
            <person name="Rychlik I."/>
        </authorList>
    </citation>
    <scope>NUCLEOTIDE SEQUENCE [LARGE SCALE GENOMIC DNA]</scope>
    <source>
        <strain evidence="5 6">ET39</strain>
    </source>
</reference>
<gene>
    <name evidence="3 5" type="primary">nagB</name>
    <name evidence="5" type="ORF">QUV96_02050</name>
</gene>
<dbReference type="EMBL" id="JAUDCG010000006">
    <property type="protein sequence ID" value="MDM8156417.1"/>
    <property type="molecule type" value="Genomic_DNA"/>
</dbReference>
<dbReference type="InterPro" id="IPR004547">
    <property type="entry name" value="Glucosamine6P_isomerase"/>
</dbReference>
<comment type="catalytic activity">
    <reaction evidence="3">
        <text>alpha-D-glucosamine 6-phosphate + H2O = beta-D-fructose 6-phosphate + NH4(+)</text>
        <dbReference type="Rhea" id="RHEA:12172"/>
        <dbReference type="ChEBI" id="CHEBI:15377"/>
        <dbReference type="ChEBI" id="CHEBI:28938"/>
        <dbReference type="ChEBI" id="CHEBI:57634"/>
        <dbReference type="ChEBI" id="CHEBI:75989"/>
        <dbReference type="EC" id="3.5.99.6"/>
    </reaction>
</comment>
<dbReference type="RefSeq" id="WP_289606888.1">
    <property type="nucleotide sequence ID" value="NZ_JAUDCG010000006.1"/>
</dbReference>
<evidence type="ECO:0000256" key="2">
    <source>
        <dbReference type="ARBA" id="ARBA00023277"/>
    </source>
</evidence>
<dbReference type="PANTHER" id="PTHR11280">
    <property type="entry name" value="GLUCOSAMINE-6-PHOSPHATE ISOMERASE"/>
    <property type="match status" value="1"/>
</dbReference>
<dbReference type="PANTHER" id="PTHR11280:SF5">
    <property type="entry name" value="GLUCOSAMINE-6-PHOSPHATE ISOMERASE"/>
    <property type="match status" value="1"/>
</dbReference>
<reference evidence="5 6" key="3">
    <citation type="submission" date="2023-06" db="EMBL/GenBank/DDBJ databases">
        <authorList>
            <person name="Zeman M."/>
            <person name="Kubasova T."/>
            <person name="Jahodarova E."/>
            <person name="Nykrynova M."/>
            <person name="Rychlik I."/>
        </authorList>
    </citation>
    <scope>NUCLEOTIDE SEQUENCE [LARGE SCALE GENOMIC DNA]</scope>
    <source>
        <strain evidence="5 6">ET39</strain>
    </source>
</reference>
<comment type="caution">
    <text evidence="3">Lacks conserved residue(s) required for the propagation of feature annotation.</text>
</comment>
<feature type="active site" description="Proton acceptor; for enolization step" evidence="3">
    <location>
        <position position="67"/>
    </location>
</feature>
<dbReference type="HAMAP" id="MF_01241">
    <property type="entry name" value="GlcN6P_deamin"/>
    <property type="match status" value="1"/>
</dbReference>
<organism evidence="5 6">
    <name type="scientific">Amedibacillus dolichus</name>
    <dbReference type="NCBI Taxonomy" id="31971"/>
    <lineage>
        <taxon>Bacteria</taxon>
        <taxon>Bacillati</taxon>
        <taxon>Bacillota</taxon>
        <taxon>Erysipelotrichia</taxon>
        <taxon>Erysipelotrichales</taxon>
        <taxon>Erysipelotrichaceae</taxon>
        <taxon>Amedibacillus</taxon>
    </lineage>
</organism>
<feature type="active site" description="Proton acceptor; for ring-opening step" evidence="3">
    <location>
        <position position="134"/>
    </location>
</feature>
<dbReference type="CDD" id="cd01399">
    <property type="entry name" value="GlcN6P_deaminase"/>
    <property type="match status" value="1"/>
</dbReference>
<accession>A0ABT7U9X2</accession>
<dbReference type="InterPro" id="IPR037171">
    <property type="entry name" value="NagB/RpiA_transferase-like"/>
</dbReference>
<comment type="similarity">
    <text evidence="3">Belongs to the glucosamine/galactosamine-6-phosphate isomerase family. NagB subfamily.</text>
</comment>
<comment type="caution">
    <text evidence="5">The sequence shown here is derived from an EMBL/GenBank/DDBJ whole genome shotgun (WGS) entry which is preliminary data.</text>
</comment>